<dbReference type="InterPro" id="IPR012338">
    <property type="entry name" value="Beta-lactam/transpept-like"/>
</dbReference>
<dbReference type="SUPFAM" id="SSF56601">
    <property type="entry name" value="beta-lactamase/transpeptidase-like"/>
    <property type="match status" value="1"/>
</dbReference>
<gene>
    <name evidence="2" type="ORF">ABOD76_03845</name>
</gene>
<dbReference type="EMBL" id="CP158298">
    <property type="protein sequence ID" value="XBV84197.1"/>
    <property type="molecule type" value="Genomic_DNA"/>
</dbReference>
<evidence type="ECO:0000313" key="2">
    <source>
        <dbReference type="EMBL" id="XBV84197.1"/>
    </source>
</evidence>
<dbReference type="GO" id="GO:0016787">
    <property type="term" value="F:hydrolase activity"/>
    <property type="evidence" value="ECO:0007669"/>
    <property type="project" value="UniProtKB-KW"/>
</dbReference>
<geneLocation type="plasmid" evidence="2">
    <name>pDson03</name>
</geneLocation>
<dbReference type="PANTHER" id="PTHR43283:SF3">
    <property type="entry name" value="BETA-LACTAMASE FAMILY PROTEIN (AFU_ORTHOLOGUE AFUA_5G07500)"/>
    <property type="match status" value="1"/>
</dbReference>
<keyword evidence="2" id="KW-0614">Plasmid</keyword>
<evidence type="ECO:0000259" key="1">
    <source>
        <dbReference type="Pfam" id="PF00144"/>
    </source>
</evidence>
<proteinExistence type="predicted"/>
<reference evidence="2" key="1">
    <citation type="submission" date="2024-06" db="EMBL/GenBank/DDBJ databases">
        <title>Draft Genome Sequence of Deinococcus sonorensis Type Strain KR-87, a Biofilm Producing Representative of the Genus Deinococcus.</title>
        <authorList>
            <person name="Boren L.S."/>
            <person name="Grosso R.A."/>
            <person name="Hugenberg-Cox A.N."/>
            <person name="Hill J.T.E."/>
            <person name="Albert C.M."/>
            <person name="Tuohy J.M."/>
        </authorList>
    </citation>
    <scope>NUCLEOTIDE SEQUENCE</scope>
    <source>
        <strain evidence="2">KR-87</strain>
        <plasmid evidence="2">pDson03</plasmid>
    </source>
</reference>
<dbReference type="AlphaFoldDB" id="A0AAU7U6N2"/>
<protein>
    <submittedName>
        <fullName evidence="2">Serine hydrolase domain-containing protein</fullName>
        <ecNumber evidence="2">3.1.1.103</ecNumber>
    </submittedName>
</protein>
<dbReference type="EC" id="3.1.1.103" evidence="2"/>
<keyword evidence="2" id="KW-0378">Hydrolase</keyword>
<dbReference type="InterPro" id="IPR001466">
    <property type="entry name" value="Beta-lactam-related"/>
</dbReference>
<feature type="domain" description="Beta-lactamase-related" evidence="1">
    <location>
        <begin position="13"/>
        <end position="331"/>
    </location>
</feature>
<sequence length="459" mass="49775">MVPTHPDVAALTERVQALMLEHKVPGVALGLIVDGEAHTAAFGVTNAEHPLPVTEDTLFQIGSITKTYTALALMRLVERSELDLDTPIRLHLPEFRLVDEEVAARVTLRHLLTHTGSWPGDFFEKQGDGDDALARYVARMADLEQTLPLGEVYSYNNAGFALAGRLLEVRTGQSVEAAIRDLVLQPLGLQASFFFPNEVMTRRFAVGHFELERGAEPVVARDWYVGRYAAAMGGLVTSVTDQLRYARFWLNGGVSETGERLLSPATIAQMREPYLPASPVASIGLAWHVRDVDGVQLMSHGGGTNGQIAQLTLAPEHGVAVSVLTNALNGSELVTALLGEVLERLLGVKVPAPEPLTLSPEDLEPYAGRYRGRPNGEIFEFRPANGGLILEFSPGDYSAFADRPAPPPVPPRQVALTSERTFVITEGEGKGAQGEFLRDASGAVRWVRAGRVLERIDPA</sequence>
<dbReference type="RefSeq" id="WP_350242234.1">
    <property type="nucleotide sequence ID" value="NZ_CP158298.1"/>
</dbReference>
<name>A0AAU7U6N2_9DEIO</name>
<dbReference type="InterPro" id="IPR050789">
    <property type="entry name" value="Diverse_Enzym_Activities"/>
</dbReference>
<dbReference type="Gene3D" id="3.40.710.10">
    <property type="entry name" value="DD-peptidase/beta-lactamase superfamily"/>
    <property type="match status" value="1"/>
</dbReference>
<accession>A0AAU7U6N2</accession>
<dbReference type="KEGG" id="dsc:ABOD76_03845"/>
<dbReference type="PANTHER" id="PTHR43283">
    <property type="entry name" value="BETA-LACTAMASE-RELATED"/>
    <property type="match status" value="1"/>
</dbReference>
<dbReference type="Pfam" id="PF00144">
    <property type="entry name" value="Beta-lactamase"/>
    <property type="match status" value="1"/>
</dbReference>
<organism evidence="2">
    <name type="scientific">Deinococcus sonorensis KR-87</name>
    <dbReference type="NCBI Taxonomy" id="694439"/>
    <lineage>
        <taxon>Bacteria</taxon>
        <taxon>Thermotogati</taxon>
        <taxon>Deinococcota</taxon>
        <taxon>Deinococci</taxon>
        <taxon>Deinococcales</taxon>
        <taxon>Deinococcaceae</taxon>
        <taxon>Deinococcus</taxon>
    </lineage>
</organism>